<sequence length="94" mass="10390">MDHRTTCASDCWLRPRASRENPKWRLFPCWDMEGMVAEDFQPPPSTENHLKQPLSHAATLGGGSGGSHQGLIRAASGPSVMDQQEEVAGQWFPD</sequence>
<name>A0AAN8BBM3_9TELE</name>
<dbReference type="EMBL" id="JAULUE010002063">
    <property type="protein sequence ID" value="KAK5881519.1"/>
    <property type="molecule type" value="Genomic_DNA"/>
</dbReference>
<protein>
    <submittedName>
        <fullName evidence="2">Uncharacterized protein</fullName>
    </submittedName>
</protein>
<reference evidence="2 3" key="1">
    <citation type="journal article" date="2023" name="Mol. Biol. Evol.">
        <title>Genomics of Secondarily Temperate Adaptation in the Only Non-Antarctic Icefish.</title>
        <authorList>
            <person name="Rivera-Colon A.G."/>
            <person name="Rayamajhi N."/>
            <person name="Minhas B.F."/>
            <person name="Madrigal G."/>
            <person name="Bilyk K.T."/>
            <person name="Yoon V."/>
            <person name="Hune M."/>
            <person name="Gregory S."/>
            <person name="Cheng C.H.C."/>
            <person name="Catchen J.M."/>
        </authorList>
    </citation>
    <scope>NUCLEOTIDE SEQUENCE [LARGE SCALE GENOMIC DNA]</scope>
    <source>
        <strain evidence="2">JC2023a</strain>
    </source>
</reference>
<accession>A0AAN8BBM3</accession>
<keyword evidence="3" id="KW-1185">Reference proteome</keyword>
<evidence type="ECO:0000256" key="1">
    <source>
        <dbReference type="SAM" id="MobiDB-lite"/>
    </source>
</evidence>
<evidence type="ECO:0000313" key="2">
    <source>
        <dbReference type="EMBL" id="KAK5881519.1"/>
    </source>
</evidence>
<organism evidence="2 3">
    <name type="scientific">Champsocephalus esox</name>
    <name type="common">pike icefish</name>
    <dbReference type="NCBI Taxonomy" id="159716"/>
    <lineage>
        <taxon>Eukaryota</taxon>
        <taxon>Metazoa</taxon>
        <taxon>Chordata</taxon>
        <taxon>Craniata</taxon>
        <taxon>Vertebrata</taxon>
        <taxon>Euteleostomi</taxon>
        <taxon>Actinopterygii</taxon>
        <taxon>Neopterygii</taxon>
        <taxon>Teleostei</taxon>
        <taxon>Neoteleostei</taxon>
        <taxon>Acanthomorphata</taxon>
        <taxon>Eupercaria</taxon>
        <taxon>Perciformes</taxon>
        <taxon>Notothenioidei</taxon>
        <taxon>Channichthyidae</taxon>
        <taxon>Champsocephalus</taxon>
    </lineage>
</organism>
<feature type="region of interest" description="Disordered" evidence="1">
    <location>
        <begin position="40"/>
        <end position="94"/>
    </location>
</feature>
<gene>
    <name evidence="2" type="ORF">CesoFtcFv8_022305</name>
</gene>
<comment type="caution">
    <text evidence="2">The sequence shown here is derived from an EMBL/GenBank/DDBJ whole genome shotgun (WGS) entry which is preliminary data.</text>
</comment>
<proteinExistence type="predicted"/>
<evidence type="ECO:0000313" key="3">
    <source>
        <dbReference type="Proteomes" id="UP001335648"/>
    </source>
</evidence>
<dbReference type="Proteomes" id="UP001335648">
    <property type="component" value="Unassembled WGS sequence"/>
</dbReference>
<dbReference type="AlphaFoldDB" id="A0AAN8BBM3"/>